<organism evidence="1 2">
    <name type="scientific">Romboutsia ilealis</name>
    <dbReference type="NCBI Taxonomy" id="1115758"/>
    <lineage>
        <taxon>Bacteria</taxon>
        <taxon>Bacillati</taxon>
        <taxon>Bacillota</taxon>
        <taxon>Clostridia</taxon>
        <taxon>Peptostreptococcales</taxon>
        <taxon>Peptostreptococcaceae</taxon>
        <taxon>Romboutsia</taxon>
    </lineage>
</organism>
<proteinExistence type="predicted"/>
<dbReference type="KEGG" id="ril:CRIB_1368"/>
<reference evidence="1 2" key="1">
    <citation type="submission" date="2014-04" db="EMBL/GenBank/DDBJ databases">
        <authorList>
            <person name="Hornung B.V."/>
        </authorList>
    </citation>
    <scope>NUCLEOTIDE SEQUENCE [LARGE SCALE GENOMIC DNA]</scope>
    <source>
        <strain evidence="1 2">CRIB</strain>
    </source>
</reference>
<accession>A0A1V1I1H1</accession>
<sequence>MDGETLDSFAMDRIGEFIFNSLSKLVGDDVKKSENTLDEVIEEMKHFKPYGKYFK</sequence>
<protein>
    <submittedName>
        <fullName evidence="1">Uncharacterized protein</fullName>
    </submittedName>
</protein>
<evidence type="ECO:0000313" key="2">
    <source>
        <dbReference type="Proteomes" id="UP000245622"/>
    </source>
</evidence>
<keyword evidence="2" id="KW-1185">Reference proteome</keyword>
<dbReference type="EMBL" id="LN555523">
    <property type="protein sequence ID" value="CED93977.1"/>
    <property type="molecule type" value="Genomic_DNA"/>
</dbReference>
<evidence type="ECO:0000313" key="1">
    <source>
        <dbReference type="EMBL" id="CED93977.1"/>
    </source>
</evidence>
<dbReference type="Proteomes" id="UP000245622">
    <property type="component" value="Chromosome 1"/>
</dbReference>
<dbReference type="AlphaFoldDB" id="A0A1V1I1H1"/>
<dbReference type="RefSeq" id="WP_180701538.1">
    <property type="nucleotide sequence ID" value="NZ_CAOJQT010000110.1"/>
</dbReference>
<name>A0A1V1I1H1_9FIRM</name>
<gene>
    <name evidence="1" type="ORF">CRIB_1368</name>
</gene>
<dbReference type="GeneID" id="82205405"/>